<feature type="domain" description="NR LBD" evidence="4">
    <location>
        <begin position="38"/>
        <end position="161"/>
    </location>
</feature>
<keyword evidence="2" id="KW-0804">Transcription</keyword>
<organism evidence="5 6">
    <name type="scientific">Panagrolaimus davidi</name>
    <dbReference type="NCBI Taxonomy" id="227884"/>
    <lineage>
        <taxon>Eukaryota</taxon>
        <taxon>Metazoa</taxon>
        <taxon>Ecdysozoa</taxon>
        <taxon>Nematoda</taxon>
        <taxon>Chromadorea</taxon>
        <taxon>Rhabditida</taxon>
        <taxon>Tylenchina</taxon>
        <taxon>Panagrolaimomorpha</taxon>
        <taxon>Panagrolaimoidea</taxon>
        <taxon>Panagrolaimidae</taxon>
        <taxon>Panagrolaimus</taxon>
    </lineage>
</organism>
<dbReference type="Pfam" id="PF00104">
    <property type="entry name" value="Hormone_recep"/>
    <property type="match status" value="1"/>
</dbReference>
<dbReference type="Proteomes" id="UP000887578">
    <property type="component" value="Unplaced"/>
</dbReference>
<evidence type="ECO:0000256" key="1">
    <source>
        <dbReference type="ARBA" id="ARBA00023015"/>
    </source>
</evidence>
<dbReference type="SUPFAM" id="SSF48508">
    <property type="entry name" value="Nuclear receptor ligand-binding domain"/>
    <property type="match status" value="1"/>
</dbReference>
<reference evidence="6" key="1">
    <citation type="submission" date="2022-11" db="UniProtKB">
        <authorList>
            <consortium name="WormBaseParasite"/>
        </authorList>
    </citation>
    <scope>IDENTIFICATION</scope>
</reference>
<proteinExistence type="predicted"/>
<dbReference type="AlphaFoldDB" id="A0A914NYU5"/>
<dbReference type="Gene3D" id="1.10.565.10">
    <property type="entry name" value="Retinoid X Receptor"/>
    <property type="match status" value="1"/>
</dbReference>
<dbReference type="InterPro" id="IPR035500">
    <property type="entry name" value="NHR-like_dom_sf"/>
</dbReference>
<evidence type="ECO:0000256" key="2">
    <source>
        <dbReference type="ARBA" id="ARBA00023163"/>
    </source>
</evidence>
<dbReference type="InterPro" id="IPR000536">
    <property type="entry name" value="Nucl_hrmn_rcpt_lig-bd"/>
</dbReference>
<accession>A0A914NYU5</accession>
<sequence length="170" mass="19852">MDNINTTEFEFGKLITNYLEITKPQQTPTLMADEEFRMKCLKAAYVNIAQMLLAFKPFANLPFNEKTVLHHEFWQIFIELGKCYQTCKYLGADSENSRSFADFHQFRDYEKEIFENNASKNSGSSFMIPLKQKLIAAVKGFKKFNPTFFEFSLICQILLWSRCGNFFIVA</sequence>
<evidence type="ECO:0000256" key="3">
    <source>
        <dbReference type="ARBA" id="ARBA00023170"/>
    </source>
</evidence>
<protein>
    <submittedName>
        <fullName evidence="6">NR LBD domain-containing protein</fullName>
    </submittedName>
</protein>
<evidence type="ECO:0000313" key="5">
    <source>
        <dbReference type="Proteomes" id="UP000887578"/>
    </source>
</evidence>
<dbReference type="WBParaSite" id="PDA_v2.g10054.t1">
    <property type="protein sequence ID" value="PDA_v2.g10054.t1"/>
    <property type="gene ID" value="PDA_v2.g10054"/>
</dbReference>
<keyword evidence="1" id="KW-0805">Transcription regulation</keyword>
<keyword evidence="3" id="KW-0675">Receptor</keyword>
<keyword evidence="5" id="KW-1185">Reference proteome</keyword>
<evidence type="ECO:0000259" key="4">
    <source>
        <dbReference type="Pfam" id="PF00104"/>
    </source>
</evidence>
<name>A0A914NYU5_9BILA</name>
<evidence type="ECO:0000313" key="6">
    <source>
        <dbReference type="WBParaSite" id="PDA_v2.g10054.t1"/>
    </source>
</evidence>